<sequence length="116" mass="13000">MIAQECNLSLDELLKFDGVMAAGIFSPEGKLVEYKSRDEMPKEMAEMTAKFCGAVNLMFDALASAYTQLYKMNWVPQQNWMYSGGDWTVMISGTRGVFVEKSKADLKKLFTALGMC</sequence>
<dbReference type="InterPro" id="IPR018685">
    <property type="entry name" value="DUF2173"/>
</dbReference>
<dbReference type="KEGG" id="mbw:MSBRW_2103"/>
<protein>
    <recommendedName>
        <fullName evidence="3">Roadblock/LAMTOR2 domain-containing protein</fullName>
    </recommendedName>
</protein>
<dbReference type="RefSeq" id="WP_011307573.1">
    <property type="nucleotide sequence ID" value="NZ_CP009526.1"/>
</dbReference>
<dbReference type="HOGENOM" id="CLU_170985_0_0_2"/>
<dbReference type="Proteomes" id="UP000033038">
    <property type="component" value="Chromosome"/>
</dbReference>
<evidence type="ECO:0008006" key="3">
    <source>
        <dbReference type="Google" id="ProtNLM"/>
    </source>
</evidence>
<evidence type="ECO:0000313" key="1">
    <source>
        <dbReference type="EMBL" id="AKB51356.1"/>
    </source>
</evidence>
<reference evidence="1 2" key="1">
    <citation type="submission" date="2014-07" db="EMBL/GenBank/DDBJ databases">
        <title>Methanogenic archaea and the global carbon cycle.</title>
        <authorList>
            <person name="Henriksen J.R."/>
            <person name="Luke J."/>
            <person name="Reinhart S."/>
            <person name="Benedict M.N."/>
            <person name="Youngblut N.D."/>
            <person name="Metcalf M.E."/>
            <person name="Whitaker R.J."/>
            <person name="Metcalf W.W."/>
        </authorList>
    </citation>
    <scope>NUCLEOTIDE SEQUENCE [LARGE SCALE GENOMIC DNA]</scope>
    <source>
        <strain evidence="1 2">Wiesmoor</strain>
    </source>
</reference>
<dbReference type="PIRSF" id="PIRSF006821">
    <property type="entry name" value="UCP006821"/>
    <property type="match status" value="1"/>
</dbReference>
<organism evidence="1 2">
    <name type="scientific">Methanosarcina barkeri str. Wiesmoor</name>
    <dbReference type="NCBI Taxonomy" id="1434109"/>
    <lineage>
        <taxon>Archaea</taxon>
        <taxon>Methanobacteriati</taxon>
        <taxon>Methanobacteriota</taxon>
        <taxon>Stenosarchaea group</taxon>
        <taxon>Methanomicrobia</taxon>
        <taxon>Methanosarcinales</taxon>
        <taxon>Methanosarcinaceae</taxon>
        <taxon>Methanosarcina</taxon>
    </lineage>
</organism>
<dbReference type="Pfam" id="PF09941">
    <property type="entry name" value="DUF2173"/>
    <property type="match status" value="1"/>
</dbReference>
<gene>
    <name evidence="1" type="ORF">MSBRW_2103</name>
</gene>
<dbReference type="GeneID" id="24823630"/>
<dbReference type="AlphaFoldDB" id="A0A0E3LLJ0"/>
<accession>A0A0E3LLJ0</accession>
<dbReference type="PATRIC" id="fig|1434109.4.peg.2703"/>
<evidence type="ECO:0000313" key="2">
    <source>
        <dbReference type="Proteomes" id="UP000033038"/>
    </source>
</evidence>
<name>A0A0E3LLJ0_METBA</name>
<proteinExistence type="predicted"/>
<dbReference type="EMBL" id="CP009526">
    <property type="protein sequence ID" value="AKB51356.1"/>
    <property type="molecule type" value="Genomic_DNA"/>
</dbReference>